<dbReference type="PANTHER" id="PTHR42071:SF1">
    <property type="entry name" value="GLOBIN-SENSOR DOMAIN-CONTAINING PROTEIN"/>
    <property type="match status" value="1"/>
</dbReference>
<dbReference type="GO" id="GO:0020037">
    <property type="term" value="F:heme binding"/>
    <property type="evidence" value="ECO:0007669"/>
    <property type="project" value="InterPro"/>
</dbReference>
<organism evidence="3 4">
    <name type="scientific">Aspergillus ellipticus CBS 707.79</name>
    <dbReference type="NCBI Taxonomy" id="1448320"/>
    <lineage>
        <taxon>Eukaryota</taxon>
        <taxon>Fungi</taxon>
        <taxon>Dikarya</taxon>
        <taxon>Ascomycota</taxon>
        <taxon>Pezizomycotina</taxon>
        <taxon>Eurotiomycetes</taxon>
        <taxon>Eurotiomycetidae</taxon>
        <taxon>Eurotiales</taxon>
        <taxon>Aspergillaceae</taxon>
        <taxon>Aspergillus</taxon>
        <taxon>Aspergillus subgen. Circumdati</taxon>
    </lineage>
</organism>
<evidence type="ECO:0000313" key="4">
    <source>
        <dbReference type="Proteomes" id="UP000247810"/>
    </source>
</evidence>
<accession>A0A319E524</accession>
<dbReference type="AlphaFoldDB" id="A0A319E524"/>
<dbReference type="VEuPathDB" id="FungiDB:BO71DRAFT_377036"/>
<dbReference type="PANTHER" id="PTHR42071">
    <property type="entry name" value="PROTOGLOBIN DOMAIN-CONTAINING PROTEIN"/>
    <property type="match status" value="1"/>
</dbReference>
<dbReference type="GO" id="GO:0019825">
    <property type="term" value="F:oxygen binding"/>
    <property type="evidence" value="ECO:0007669"/>
    <property type="project" value="InterPro"/>
</dbReference>
<dbReference type="Gene3D" id="1.10.490.10">
    <property type="entry name" value="Globins"/>
    <property type="match status" value="1"/>
</dbReference>
<reference evidence="3 4" key="1">
    <citation type="submission" date="2018-02" db="EMBL/GenBank/DDBJ databases">
        <title>The genomes of Aspergillus section Nigri reveals drivers in fungal speciation.</title>
        <authorList>
            <consortium name="DOE Joint Genome Institute"/>
            <person name="Vesth T.C."/>
            <person name="Nybo J."/>
            <person name="Theobald S."/>
            <person name="Brandl J."/>
            <person name="Frisvad J.C."/>
            <person name="Nielsen K.F."/>
            <person name="Lyhne E.K."/>
            <person name="Kogle M.E."/>
            <person name="Kuo A."/>
            <person name="Riley R."/>
            <person name="Clum A."/>
            <person name="Nolan M."/>
            <person name="Lipzen A."/>
            <person name="Salamov A."/>
            <person name="Henrissat B."/>
            <person name="Wiebenga A."/>
            <person name="De vries R.P."/>
            <person name="Grigoriev I.V."/>
            <person name="Mortensen U.H."/>
            <person name="Andersen M.R."/>
            <person name="Baker S.E."/>
        </authorList>
    </citation>
    <scope>NUCLEOTIDE SEQUENCE [LARGE SCALE GENOMIC DNA]</scope>
    <source>
        <strain evidence="3 4">CBS 707.79</strain>
    </source>
</reference>
<dbReference type="Pfam" id="PF11563">
    <property type="entry name" value="Protoglobin"/>
    <property type="match status" value="1"/>
</dbReference>
<evidence type="ECO:0000259" key="2">
    <source>
        <dbReference type="Pfam" id="PF11563"/>
    </source>
</evidence>
<feature type="domain" description="Globin-sensor" evidence="2">
    <location>
        <begin position="26"/>
        <end position="204"/>
    </location>
</feature>
<protein>
    <recommendedName>
        <fullName evidence="2">Globin-sensor domain-containing protein</fullName>
    </recommendedName>
</protein>
<gene>
    <name evidence="3" type="ORF">BO71DRAFT_377036</name>
</gene>
<dbReference type="EMBL" id="KZ825849">
    <property type="protein sequence ID" value="PYH95708.1"/>
    <property type="molecule type" value="Genomic_DNA"/>
</dbReference>
<evidence type="ECO:0000256" key="1">
    <source>
        <dbReference type="SAM" id="MobiDB-lite"/>
    </source>
</evidence>
<feature type="region of interest" description="Disordered" evidence="1">
    <location>
        <begin position="210"/>
        <end position="249"/>
    </location>
</feature>
<proteinExistence type="predicted"/>
<sequence length="320" mass="36115">MSAPEPAEKRPPPRHVDRKALHTDLEARIEYLQRFLDFNADDIATLIAGAKYVKALAPTVVDAVYKKLLRYDITSRVFRTRDTASEEEIENWPVLESPTVQRRRQFLRWYMTKLCSDPSKMEFWRYLNQVGRMHYGKERLHSLNVEYIHIGACLGFIQDVILEAVLGYDKIPLPMRISLVRALGKVLWIQNDLFARWRSRDGEEFLDEVESIHSQDPASATVTPRPSSTHLRTESPSCVKTNTGSSSGSSDFTSVFSETWSVNTAATGPHTTTTVTAGPQIAAPKPPAQRPVCPFSYTVKQGFETKVWSNAKPSGPGAYR</sequence>
<dbReference type="InterPro" id="IPR044398">
    <property type="entry name" value="Globin-sensor_dom"/>
</dbReference>
<dbReference type="Proteomes" id="UP000247810">
    <property type="component" value="Unassembled WGS sequence"/>
</dbReference>
<dbReference type="InterPro" id="IPR012292">
    <property type="entry name" value="Globin/Proto"/>
</dbReference>
<keyword evidence="4" id="KW-1185">Reference proteome</keyword>
<evidence type="ECO:0000313" key="3">
    <source>
        <dbReference type="EMBL" id="PYH95708.1"/>
    </source>
</evidence>
<name>A0A319E524_9EURO</name>
<dbReference type="OrthoDB" id="10027058at2759"/>
<feature type="compositionally biased region" description="Polar residues" evidence="1">
    <location>
        <begin position="212"/>
        <end position="242"/>
    </location>
</feature>